<organism evidence="6 7">
    <name type="scientific">Paracoccus tibetensis</name>
    <dbReference type="NCBI Taxonomy" id="336292"/>
    <lineage>
        <taxon>Bacteria</taxon>
        <taxon>Pseudomonadati</taxon>
        <taxon>Pseudomonadota</taxon>
        <taxon>Alphaproteobacteria</taxon>
        <taxon>Rhodobacterales</taxon>
        <taxon>Paracoccaceae</taxon>
        <taxon>Paracoccus</taxon>
    </lineage>
</organism>
<dbReference type="STRING" id="336292.SAMN05660710_03483"/>
<keyword evidence="7" id="KW-1185">Reference proteome</keyword>
<reference evidence="6 7" key="1">
    <citation type="submission" date="2016-10" db="EMBL/GenBank/DDBJ databases">
        <authorList>
            <person name="de Groot N.N."/>
        </authorList>
    </citation>
    <scope>NUCLEOTIDE SEQUENCE [LARGE SCALE GENOMIC DNA]</scope>
    <source>
        <strain evidence="6 7">CGMCC 1.8925</strain>
    </source>
</reference>
<dbReference type="Gene3D" id="3.30.565.10">
    <property type="entry name" value="Histidine kinase-like ATPase, C-terminal domain"/>
    <property type="match status" value="1"/>
</dbReference>
<gene>
    <name evidence="6" type="ORF">SAMN05660710_03483</name>
</gene>
<dbReference type="InterPro" id="IPR036890">
    <property type="entry name" value="HATPase_C_sf"/>
</dbReference>
<evidence type="ECO:0000313" key="6">
    <source>
        <dbReference type="EMBL" id="SCY92387.1"/>
    </source>
</evidence>
<dbReference type="InterPro" id="IPR050736">
    <property type="entry name" value="Sensor_HK_Regulatory"/>
</dbReference>
<dbReference type="PANTHER" id="PTHR43711:SF1">
    <property type="entry name" value="HISTIDINE KINASE 1"/>
    <property type="match status" value="1"/>
</dbReference>
<proteinExistence type="predicted"/>
<evidence type="ECO:0000256" key="3">
    <source>
        <dbReference type="ARBA" id="ARBA00022679"/>
    </source>
</evidence>
<dbReference type="PANTHER" id="PTHR43711">
    <property type="entry name" value="TWO-COMPONENT HISTIDINE KINASE"/>
    <property type="match status" value="1"/>
</dbReference>
<keyword evidence="3" id="KW-0808">Transferase</keyword>
<dbReference type="SUPFAM" id="SSF55874">
    <property type="entry name" value="ATPase domain of HSP90 chaperone/DNA topoisomerase II/histidine kinase"/>
    <property type="match status" value="1"/>
</dbReference>
<sequence>MQSSLHRMHELIENIMLHAKSRLGGGISILAQPDAPLVSAITQVVDEIRFVSADHDIMVELDVNRPVTCDPARLAQAVSNLVTNAIKHGAPRTPVVVR</sequence>
<evidence type="ECO:0000256" key="4">
    <source>
        <dbReference type="ARBA" id="ARBA00022777"/>
    </source>
</evidence>
<keyword evidence="5" id="KW-0902">Two-component regulatory system</keyword>
<dbReference type="GO" id="GO:0004673">
    <property type="term" value="F:protein histidine kinase activity"/>
    <property type="evidence" value="ECO:0007669"/>
    <property type="project" value="UniProtKB-EC"/>
</dbReference>
<evidence type="ECO:0000313" key="7">
    <source>
        <dbReference type="Proteomes" id="UP000199502"/>
    </source>
</evidence>
<dbReference type="EMBL" id="FMVT01000017">
    <property type="protein sequence ID" value="SCY92387.1"/>
    <property type="molecule type" value="Genomic_DNA"/>
</dbReference>
<name>A0A1G5JVP0_9RHOB</name>
<dbReference type="EC" id="2.7.13.3" evidence="2"/>
<comment type="catalytic activity">
    <reaction evidence="1">
        <text>ATP + protein L-histidine = ADP + protein N-phospho-L-histidine.</text>
        <dbReference type="EC" id="2.7.13.3"/>
    </reaction>
</comment>
<protein>
    <recommendedName>
        <fullName evidence="2">histidine kinase</fullName>
        <ecNumber evidence="2">2.7.13.3</ecNumber>
    </recommendedName>
</protein>
<evidence type="ECO:0000256" key="5">
    <source>
        <dbReference type="ARBA" id="ARBA00023012"/>
    </source>
</evidence>
<accession>A0A1G5JVP0</accession>
<dbReference type="GO" id="GO:0000160">
    <property type="term" value="P:phosphorelay signal transduction system"/>
    <property type="evidence" value="ECO:0007669"/>
    <property type="project" value="UniProtKB-KW"/>
</dbReference>
<evidence type="ECO:0000256" key="1">
    <source>
        <dbReference type="ARBA" id="ARBA00000085"/>
    </source>
</evidence>
<keyword evidence="4" id="KW-0418">Kinase</keyword>
<dbReference type="AlphaFoldDB" id="A0A1G5JVP0"/>
<dbReference type="Proteomes" id="UP000199502">
    <property type="component" value="Unassembled WGS sequence"/>
</dbReference>
<dbReference type="OrthoDB" id="9795133at2"/>
<evidence type="ECO:0000256" key="2">
    <source>
        <dbReference type="ARBA" id="ARBA00012438"/>
    </source>
</evidence>
<dbReference type="RefSeq" id="WP_139166012.1">
    <property type="nucleotide sequence ID" value="NZ_FMVT01000017.1"/>
</dbReference>